<dbReference type="EMBL" id="VDLU01000002">
    <property type="protein sequence ID" value="TNJ28337.1"/>
    <property type="molecule type" value="Genomic_DNA"/>
</dbReference>
<dbReference type="Proteomes" id="UP000315496">
    <property type="component" value="Chromosome 2"/>
</dbReference>
<proteinExistence type="predicted"/>
<evidence type="ECO:0000313" key="2">
    <source>
        <dbReference type="Proteomes" id="UP000315496"/>
    </source>
</evidence>
<organism evidence="1 2">
    <name type="scientific">Giardia muris</name>
    <dbReference type="NCBI Taxonomy" id="5742"/>
    <lineage>
        <taxon>Eukaryota</taxon>
        <taxon>Metamonada</taxon>
        <taxon>Diplomonadida</taxon>
        <taxon>Hexamitidae</taxon>
        <taxon>Giardiinae</taxon>
        <taxon>Giardia</taxon>
    </lineage>
</organism>
<name>A0A4Z1T5E8_GIAMU</name>
<reference evidence="1 2" key="1">
    <citation type="submission" date="2019-05" db="EMBL/GenBank/DDBJ databases">
        <title>The compact genome of Giardia muris reveals important steps in the evolution of intestinal protozoan parasites.</title>
        <authorList>
            <person name="Xu F."/>
            <person name="Jimenez-Gonzalez A."/>
            <person name="Einarsson E."/>
            <person name="Astvaldsson A."/>
            <person name="Peirasmaki D."/>
            <person name="Eckmann L."/>
            <person name="Andersson J.O."/>
            <person name="Svard S.G."/>
            <person name="Jerlstrom-Hultqvist J."/>
        </authorList>
    </citation>
    <scope>NUCLEOTIDE SEQUENCE [LARGE SCALE GENOMIC DNA]</scope>
    <source>
        <strain evidence="1 2">Roberts-Thomson</strain>
    </source>
</reference>
<accession>A0A4Z1T5E8</accession>
<comment type="caution">
    <text evidence="1">The sequence shown here is derived from an EMBL/GenBank/DDBJ whole genome shotgun (WGS) entry which is preliminary data.</text>
</comment>
<dbReference type="VEuPathDB" id="GiardiaDB:GMRT_14128"/>
<keyword evidence="2" id="KW-1185">Reference proteome</keyword>
<evidence type="ECO:0000313" key="1">
    <source>
        <dbReference type="EMBL" id="TNJ28337.1"/>
    </source>
</evidence>
<dbReference type="AlphaFoldDB" id="A0A4Z1T5E8"/>
<dbReference type="OrthoDB" id="10249652at2759"/>
<gene>
    <name evidence="1" type="ORF">GMRT_14128</name>
</gene>
<protein>
    <submittedName>
        <fullName evidence="1">Uncharacterized protein</fullName>
    </submittedName>
</protein>
<sequence length="340" mass="39265">MTTALQRREAWRRHAVEEALQYRSMADTYDSINNFEFTNGGVIYDQYDIPSDDPSDELFTATYNHDPVRMKKVDRILKANQERKELADTVTAQYSEIPHLMNQTELEDIICEVKHEARMGQMLTDDVINKFEKPSQKQILLMTPAEERLFKQKLKEAAAKTVTLPVETLPQLRNTISSRRRPREPVQSWHKPPAQPSGFSTIDPFLVVPKELEKEFTMGAVQTQPFRGGTDYSYTFGTINHRAGVGKDVLQKYTRHEREYESQVQHDAQAEIAALKQRTRDAYEQSRRQISLQRERGPKVSGCTTGCIDPRDVYRLDANVEKLNQRGSLIRGYDALFRHS</sequence>